<proteinExistence type="inferred from homology"/>
<keyword evidence="7" id="KW-0689">Ribosomal protein</keyword>
<dbReference type="EMBL" id="DVLW01000155">
    <property type="protein sequence ID" value="HIT94659.1"/>
    <property type="molecule type" value="Genomic_DNA"/>
</dbReference>
<dbReference type="Gene3D" id="3.40.50.150">
    <property type="entry name" value="Vaccinia Virus protein VP39"/>
    <property type="match status" value="1"/>
</dbReference>
<dbReference type="InterPro" id="IPR029063">
    <property type="entry name" value="SAM-dependent_MTases_sf"/>
</dbReference>
<dbReference type="CDD" id="cd02440">
    <property type="entry name" value="AdoMet_MTases"/>
    <property type="match status" value="1"/>
</dbReference>
<evidence type="ECO:0000256" key="1">
    <source>
        <dbReference type="ARBA" id="ARBA00009741"/>
    </source>
</evidence>
<dbReference type="GO" id="GO:0032259">
    <property type="term" value="P:methylation"/>
    <property type="evidence" value="ECO:0007669"/>
    <property type="project" value="UniProtKB-KW"/>
</dbReference>
<keyword evidence="2 6" id="KW-0963">Cytoplasm</keyword>
<keyword evidence="5 6" id="KW-0949">S-adenosyl-L-methionine</keyword>
<comment type="catalytic activity">
    <reaction evidence="6">
        <text>L-lysyl-[protein] + 3 S-adenosyl-L-methionine = N(6),N(6),N(6)-trimethyl-L-lysyl-[protein] + 3 S-adenosyl-L-homocysteine + 3 H(+)</text>
        <dbReference type="Rhea" id="RHEA:54192"/>
        <dbReference type="Rhea" id="RHEA-COMP:9752"/>
        <dbReference type="Rhea" id="RHEA-COMP:13826"/>
        <dbReference type="ChEBI" id="CHEBI:15378"/>
        <dbReference type="ChEBI" id="CHEBI:29969"/>
        <dbReference type="ChEBI" id="CHEBI:57856"/>
        <dbReference type="ChEBI" id="CHEBI:59789"/>
        <dbReference type="ChEBI" id="CHEBI:61961"/>
    </reaction>
</comment>
<comment type="caution">
    <text evidence="7">The sequence shown here is derived from an EMBL/GenBank/DDBJ whole genome shotgun (WGS) entry which is preliminary data.</text>
</comment>
<dbReference type="InterPro" id="IPR050078">
    <property type="entry name" value="Ribosomal_L11_MeTrfase_PrmA"/>
</dbReference>
<comment type="function">
    <text evidence="6">Methylates ribosomal protein L11.</text>
</comment>
<dbReference type="GO" id="GO:0008276">
    <property type="term" value="F:protein methyltransferase activity"/>
    <property type="evidence" value="ECO:0007669"/>
    <property type="project" value="UniProtKB-UniRule"/>
</dbReference>
<evidence type="ECO:0000313" key="8">
    <source>
        <dbReference type="Proteomes" id="UP000824160"/>
    </source>
</evidence>
<protein>
    <recommendedName>
        <fullName evidence="6">Ribosomal protein L11 methyltransferase</fullName>
        <shortName evidence="6">L11 Mtase</shortName>
        <ecNumber evidence="6">2.1.1.-</ecNumber>
    </recommendedName>
</protein>
<feature type="binding site" evidence="6">
    <location>
        <position position="258"/>
    </location>
    <ligand>
        <name>S-adenosyl-L-methionine</name>
        <dbReference type="ChEBI" id="CHEBI:59789"/>
    </ligand>
</feature>
<feature type="binding site" evidence="6">
    <location>
        <position position="207"/>
    </location>
    <ligand>
        <name>S-adenosyl-L-methionine</name>
        <dbReference type="ChEBI" id="CHEBI:59789"/>
    </ligand>
</feature>
<dbReference type="PANTHER" id="PTHR43648:SF1">
    <property type="entry name" value="ELECTRON TRANSFER FLAVOPROTEIN BETA SUBUNIT LYSINE METHYLTRANSFERASE"/>
    <property type="match status" value="1"/>
</dbReference>
<gene>
    <name evidence="6 7" type="primary">prmA</name>
    <name evidence="7" type="ORF">IAC43_05700</name>
</gene>
<sequence>MNWAEIAIKTTTEGIEIVNGFLMAHGVNSVMIEDAADFQNFLEDTTIYWDYVDDKLMEMAHCDTRVKFYLPDTPQGHETLAQIQADITRLQEGCELNLGELAIEIGYKEQEEWETAWQKYYHPIEISDRLIIVPEWEHAQLKEGQHQLLLNPGMAFGTGDHNTTRLCLQVLDSQMPEGVSVLDMGCGSGILSIAALMLGAKHVTAVDIDQLATKIARENAELNHIPEPQLDIICGNVLNDQALADTLASEPVDLIVANIVADVIIGMAPLFIRCLKKGGQLIVSGIISERAEEVLNVLRDTGFTVTGQQEDGGWCAASLRA</sequence>
<evidence type="ECO:0000256" key="3">
    <source>
        <dbReference type="ARBA" id="ARBA00022603"/>
    </source>
</evidence>
<dbReference type="AlphaFoldDB" id="A0A9D1KRU9"/>
<dbReference type="Proteomes" id="UP000824160">
    <property type="component" value="Unassembled WGS sequence"/>
</dbReference>
<keyword evidence="4 6" id="KW-0808">Transferase</keyword>
<feature type="binding site" evidence="6">
    <location>
        <position position="164"/>
    </location>
    <ligand>
        <name>S-adenosyl-L-methionine</name>
        <dbReference type="ChEBI" id="CHEBI:59789"/>
    </ligand>
</feature>
<evidence type="ECO:0000256" key="2">
    <source>
        <dbReference type="ARBA" id="ARBA00022490"/>
    </source>
</evidence>
<dbReference type="EC" id="2.1.1.-" evidence="6"/>
<reference evidence="7" key="1">
    <citation type="submission" date="2020-10" db="EMBL/GenBank/DDBJ databases">
        <authorList>
            <person name="Gilroy R."/>
        </authorList>
    </citation>
    <scope>NUCLEOTIDE SEQUENCE</scope>
    <source>
        <strain evidence="7">ChiBcec7-5410</strain>
    </source>
</reference>
<organism evidence="7 8">
    <name type="scientific">Candidatus Faecivivens stercoripullorum</name>
    <dbReference type="NCBI Taxonomy" id="2840805"/>
    <lineage>
        <taxon>Bacteria</taxon>
        <taxon>Bacillati</taxon>
        <taxon>Bacillota</taxon>
        <taxon>Clostridia</taxon>
        <taxon>Eubacteriales</taxon>
        <taxon>Oscillospiraceae</taxon>
        <taxon>Oscillospiraceae incertae sedis</taxon>
        <taxon>Candidatus Faecivivens</taxon>
    </lineage>
</organism>
<dbReference type="SUPFAM" id="SSF53335">
    <property type="entry name" value="S-adenosyl-L-methionine-dependent methyltransferases"/>
    <property type="match status" value="1"/>
</dbReference>
<dbReference type="PANTHER" id="PTHR43648">
    <property type="entry name" value="ELECTRON TRANSFER FLAVOPROTEIN BETA SUBUNIT LYSINE METHYLTRANSFERASE"/>
    <property type="match status" value="1"/>
</dbReference>
<keyword evidence="3 6" id="KW-0489">Methyltransferase</keyword>
<dbReference type="InterPro" id="IPR004498">
    <property type="entry name" value="Ribosomal_PrmA_MeTrfase"/>
</dbReference>
<comment type="similarity">
    <text evidence="1 6">Belongs to the methyltransferase superfamily. PrmA family.</text>
</comment>
<dbReference type="GO" id="GO:0005737">
    <property type="term" value="C:cytoplasm"/>
    <property type="evidence" value="ECO:0007669"/>
    <property type="project" value="UniProtKB-SubCell"/>
</dbReference>
<name>A0A9D1KRU9_9FIRM</name>
<dbReference type="HAMAP" id="MF_00735">
    <property type="entry name" value="Methyltr_PrmA"/>
    <property type="match status" value="1"/>
</dbReference>
<evidence type="ECO:0000256" key="5">
    <source>
        <dbReference type="ARBA" id="ARBA00022691"/>
    </source>
</evidence>
<dbReference type="GO" id="GO:0005840">
    <property type="term" value="C:ribosome"/>
    <property type="evidence" value="ECO:0007669"/>
    <property type="project" value="UniProtKB-KW"/>
</dbReference>
<dbReference type="Pfam" id="PF06325">
    <property type="entry name" value="PrmA"/>
    <property type="match status" value="1"/>
</dbReference>
<evidence type="ECO:0000256" key="4">
    <source>
        <dbReference type="ARBA" id="ARBA00022679"/>
    </source>
</evidence>
<accession>A0A9D1KRU9</accession>
<reference evidence="7" key="2">
    <citation type="journal article" date="2021" name="PeerJ">
        <title>Extensive microbial diversity within the chicken gut microbiome revealed by metagenomics and culture.</title>
        <authorList>
            <person name="Gilroy R."/>
            <person name="Ravi A."/>
            <person name="Getino M."/>
            <person name="Pursley I."/>
            <person name="Horton D.L."/>
            <person name="Alikhan N.F."/>
            <person name="Baker D."/>
            <person name="Gharbi K."/>
            <person name="Hall N."/>
            <person name="Watson M."/>
            <person name="Adriaenssens E.M."/>
            <person name="Foster-Nyarko E."/>
            <person name="Jarju S."/>
            <person name="Secka A."/>
            <person name="Antonio M."/>
            <person name="Oren A."/>
            <person name="Chaudhuri R.R."/>
            <person name="La Ragione R."/>
            <person name="Hildebrand F."/>
            <person name="Pallen M.J."/>
        </authorList>
    </citation>
    <scope>NUCLEOTIDE SEQUENCE</scope>
    <source>
        <strain evidence="7">ChiBcec7-5410</strain>
    </source>
</reference>
<evidence type="ECO:0000313" key="7">
    <source>
        <dbReference type="EMBL" id="HIT94659.1"/>
    </source>
</evidence>
<comment type="subcellular location">
    <subcellularLocation>
        <location evidence="6">Cytoplasm</location>
    </subcellularLocation>
</comment>
<dbReference type="NCBIfam" id="TIGR00406">
    <property type="entry name" value="prmA"/>
    <property type="match status" value="1"/>
</dbReference>
<evidence type="ECO:0000256" key="6">
    <source>
        <dbReference type="HAMAP-Rule" id="MF_00735"/>
    </source>
</evidence>
<keyword evidence="7" id="KW-0687">Ribonucleoprotein</keyword>
<feature type="binding site" evidence="6">
    <location>
        <position position="185"/>
    </location>
    <ligand>
        <name>S-adenosyl-L-methionine</name>
        <dbReference type="ChEBI" id="CHEBI:59789"/>
    </ligand>
</feature>
<dbReference type="PIRSF" id="PIRSF000401">
    <property type="entry name" value="RPL11_MTase"/>
    <property type="match status" value="1"/>
</dbReference>